<gene>
    <name evidence="2" type="ORF">KIN20_021238</name>
</gene>
<reference evidence="2" key="1">
    <citation type="submission" date="2021-06" db="EMBL/GenBank/DDBJ databases">
        <title>Parelaphostrongylus tenuis whole genome reference sequence.</title>
        <authorList>
            <person name="Garwood T.J."/>
            <person name="Larsen P.A."/>
            <person name="Fountain-Jones N.M."/>
            <person name="Garbe J.R."/>
            <person name="Macchietto M.G."/>
            <person name="Kania S.A."/>
            <person name="Gerhold R.W."/>
            <person name="Richards J.E."/>
            <person name="Wolf T.M."/>
        </authorList>
    </citation>
    <scope>NUCLEOTIDE SEQUENCE</scope>
    <source>
        <strain evidence="2">MNPRO001-30</strain>
        <tissue evidence="2">Meninges</tissue>
    </source>
</reference>
<accession>A0AAD5QW18</accession>
<dbReference type="EMBL" id="JAHQIW010004283">
    <property type="protein sequence ID" value="KAJ1361871.1"/>
    <property type="molecule type" value="Genomic_DNA"/>
</dbReference>
<proteinExistence type="predicted"/>
<evidence type="ECO:0000313" key="2">
    <source>
        <dbReference type="EMBL" id="KAJ1361871.1"/>
    </source>
</evidence>
<keyword evidence="3" id="KW-1185">Reference proteome</keyword>
<feature type="compositionally biased region" description="Acidic residues" evidence="1">
    <location>
        <begin position="33"/>
        <end position="44"/>
    </location>
</feature>
<sequence>MDVESPASPGCDSPASPLSAFKPAAVAPGSFPDEPDPVEEEGVVADDLLTSRVVGRI</sequence>
<feature type="region of interest" description="Disordered" evidence="1">
    <location>
        <begin position="1"/>
        <end position="44"/>
    </location>
</feature>
<evidence type="ECO:0000313" key="3">
    <source>
        <dbReference type="Proteomes" id="UP001196413"/>
    </source>
</evidence>
<comment type="caution">
    <text evidence="2">The sequence shown here is derived from an EMBL/GenBank/DDBJ whole genome shotgun (WGS) entry which is preliminary data.</text>
</comment>
<protein>
    <submittedName>
        <fullName evidence="2">Uncharacterized protein</fullName>
    </submittedName>
</protein>
<evidence type="ECO:0000256" key="1">
    <source>
        <dbReference type="SAM" id="MobiDB-lite"/>
    </source>
</evidence>
<name>A0AAD5QW18_PARTN</name>
<dbReference type="Proteomes" id="UP001196413">
    <property type="component" value="Unassembled WGS sequence"/>
</dbReference>
<organism evidence="2 3">
    <name type="scientific">Parelaphostrongylus tenuis</name>
    <name type="common">Meningeal worm</name>
    <dbReference type="NCBI Taxonomy" id="148309"/>
    <lineage>
        <taxon>Eukaryota</taxon>
        <taxon>Metazoa</taxon>
        <taxon>Ecdysozoa</taxon>
        <taxon>Nematoda</taxon>
        <taxon>Chromadorea</taxon>
        <taxon>Rhabditida</taxon>
        <taxon>Rhabditina</taxon>
        <taxon>Rhabditomorpha</taxon>
        <taxon>Strongyloidea</taxon>
        <taxon>Metastrongylidae</taxon>
        <taxon>Parelaphostrongylus</taxon>
    </lineage>
</organism>
<dbReference type="AlphaFoldDB" id="A0AAD5QW18"/>